<feature type="non-terminal residue" evidence="3">
    <location>
        <position position="465"/>
    </location>
</feature>
<evidence type="ECO:0000256" key="1">
    <source>
        <dbReference type="ARBA" id="ARBA00007661"/>
    </source>
</evidence>
<dbReference type="GO" id="GO:0004420">
    <property type="term" value="F:hydroxymethylglutaryl-CoA reductase (NADPH) activity"/>
    <property type="evidence" value="ECO:0007669"/>
    <property type="project" value="InterPro"/>
</dbReference>
<dbReference type="InterPro" id="IPR002202">
    <property type="entry name" value="HMG_CoA_Rdtase"/>
</dbReference>
<dbReference type="InterPro" id="IPR009023">
    <property type="entry name" value="HMG_CoA_Rdtase_NAD(P)-bd_sf"/>
</dbReference>
<dbReference type="InterPro" id="IPR009029">
    <property type="entry name" value="HMG_CoA_Rdtase_sub-bd_dom_sf"/>
</dbReference>
<proteinExistence type="inferred from homology"/>
<dbReference type="Gene3D" id="3.90.770.10">
    <property type="entry name" value="3-hydroxy-3-methylglutaryl-coenzyme A Reductase, Chain A, domain 2"/>
    <property type="match status" value="2"/>
</dbReference>
<dbReference type="PANTHER" id="PTHR10572:SF24">
    <property type="entry name" value="3-HYDROXY-3-METHYLGLUTARYL-COENZYME A REDUCTASE"/>
    <property type="match status" value="1"/>
</dbReference>
<feature type="non-terminal residue" evidence="3">
    <location>
        <position position="1"/>
    </location>
</feature>
<evidence type="ECO:0008006" key="4">
    <source>
        <dbReference type="Google" id="ProtNLM"/>
    </source>
</evidence>
<evidence type="ECO:0000256" key="2">
    <source>
        <dbReference type="ARBA" id="ARBA00023002"/>
    </source>
</evidence>
<protein>
    <recommendedName>
        <fullName evidence="4">3-hydroxy-3-methylglutaryl coenzyme A reductase</fullName>
    </recommendedName>
</protein>
<dbReference type="SUPFAM" id="SSF55035">
    <property type="entry name" value="NAD-binding domain of HMG-CoA reductase"/>
    <property type="match status" value="1"/>
</dbReference>
<comment type="similarity">
    <text evidence="1">Belongs to the HMG-CoA reductase family.</text>
</comment>
<dbReference type="InterPro" id="IPR004553">
    <property type="entry name" value="HMG_CoA_Rdtase_bac-typ"/>
</dbReference>
<dbReference type="AlphaFoldDB" id="A0A382DZI6"/>
<name>A0A382DZI6_9ZZZZ</name>
<dbReference type="Pfam" id="PF00368">
    <property type="entry name" value="HMG-CoA_red"/>
    <property type="match status" value="1"/>
</dbReference>
<dbReference type="EMBL" id="UINC01041563">
    <property type="protein sequence ID" value="SVB43007.1"/>
    <property type="molecule type" value="Genomic_DNA"/>
</dbReference>
<dbReference type="PANTHER" id="PTHR10572">
    <property type="entry name" value="3-HYDROXY-3-METHYLGLUTARYL-COENZYME A REDUCTASE"/>
    <property type="match status" value="1"/>
</dbReference>
<dbReference type="PROSITE" id="PS50065">
    <property type="entry name" value="HMG_COA_REDUCTASE_4"/>
    <property type="match status" value="1"/>
</dbReference>
<evidence type="ECO:0000313" key="3">
    <source>
        <dbReference type="EMBL" id="SVB43007.1"/>
    </source>
</evidence>
<organism evidence="3">
    <name type="scientific">marine metagenome</name>
    <dbReference type="NCBI Taxonomy" id="408172"/>
    <lineage>
        <taxon>unclassified sequences</taxon>
        <taxon>metagenomes</taxon>
        <taxon>ecological metagenomes</taxon>
    </lineage>
</organism>
<dbReference type="CDD" id="cd00644">
    <property type="entry name" value="HMG-CoA_reductase_classII"/>
    <property type="match status" value="1"/>
</dbReference>
<sequence>VDEGGLRIPEFYKLSVEERVKIVHDRGLLTGTDFRALASGRHTLDLAAADRMIENVVGVMGLPLGLGMNLLVNNKQYIVPMVVEEPSVVAALSAASKLIRKCGGFQAEATDPILIGQIQMVDVPNIESAKQKIKERTQEILNLANSFHPNMVARGGGARDIEMFVHPLPSTGRRTLVIHLLVDTRDAMGANLVNGMCEGVAPLIESIAGGEVFLRILSNLTDRSLVRASCKIKLQELAGRGYTGEQARDGIIVATDFASVDPYRAATHNKGIMNGIDPLAIATGNDWRAIEAGAHAYAARGGRYTSLTRWWSDEDGSLCGSIELPIKVGIVGAPLDSNPTVSLNLNLLDVGSATELAKVMASVGLAQNFAAIRALATEGIQKGHMTLHARSVVTAAGVSEEIFDEVLDRVIQSGDVKIWKAQEIANELQRNELRTSGLDKKTGPNESEMGIGYGKVVLLGEHSVV</sequence>
<dbReference type="Gene3D" id="1.10.8.660">
    <property type="match status" value="1"/>
</dbReference>
<dbReference type="InterPro" id="IPR023076">
    <property type="entry name" value="HMG_CoA_Rdtase_CS"/>
</dbReference>
<accession>A0A382DZI6</accession>
<gene>
    <name evidence="3" type="ORF">METZ01_LOCUS195861</name>
</gene>
<dbReference type="InterPro" id="IPR023074">
    <property type="entry name" value="HMG_CoA_Rdtase_cat_sf"/>
</dbReference>
<keyword evidence="2" id="KW-0560">Oxidoreductase</keyword>
<dbReference type="NCBIfam" id="TIGR00532">
    <property type="entry name" value="HMG_CoA_R_NAD"/>
    <property type="match status" value="1"/>
</dbReference>
<dbReference type="PROSITE" id="PS00066">
    <property type="entry name" value="HMG_COA_REDUCTASE_1"/>
    <property type="match status" value="1"/>
</dbReference>
<dbReference type="GO" id="GO:0015936">
    <property type="term" value="P:coenzyme A metabolic process"/>
    <property type="evidence" value="ECO:0007669"/>
    <property type="project" value="InterPro"/>
</dbReference>
<reference evidence="3" key="1">
    <citation type="submission" date="2018-05" db="EMBL/GenBank/DDBJ databases">
        <authorList>
            <person name="Lanie J.A."/>
            <person name="Ng W.-L."/>
            <person name="Kazmierczak K.M."/>
            <person name="Andrzejewski T.M."/>
            <person name="Davidsen T.M."/>
            <person name="Wayne K.J."/>
            <person name="Tettelin H."/>
            <person name="Glass J.I."/>
            <person name="Rusch D."/>
            <person name="Podicherti R."/>
            <person name="Tsui H.-C.T."/>
            <person name="Winkler M.E."/>
        </authorList>
    </citation>
    <scope>NUCLEOTIDE SEQUENCE</scope>
</reference>
<dbReference type="SUPFAM" id="SSF56542">
    <property type="entry name" value="Substrate-binding domain of HMG-CoA reductase"/>
    <property type="match status" value="1"/>
</dbReference>
<dbReference type="PROSITE" id="PS01192">
    <property type="entry name" value="HMG_COA_REDUCTASE_3"/>
    <property type="match status" value="1"/>
</dbReference>